<evidence type="ECO:0000256" key="2">
    <source>
        <dbReference type="ARBA" id="ARBA00022989"/>
    </source>
</evidence>
<evidence type="ECO:0000256" key="3">
    <source>
        <dbReference type="SAM" id="Phobius"/>
    </source>
</evidence>
<feature type="transmembrane region" description="Helical" evidence="3">
    <location>
        <begin position="12"/>
        <end position="34"/>
    </location>
</feature>
<organism evidence="4 5">
    <name type="scientific">Fusibacillus kribbianus</name>
    <dbReference type="NCBI Taxonomy" id="3044208"/>
    <lineage>
        <taxon>Bacteria</taxon>
        <taxon>Bacillati</taxon>
        <taxon>Bacillota</taxon>
        <taxon>Clostridia</taxon>
        <taxon>Lachnospirales</taxon>
        <taxon>Lachnospiraceae</taxon>
        <taxon>Fusibacillus</taxon>
    </lineage>
</organism>
<keyword evidence="5" id="KW-1185">Reference proteome</keyword>
<dbReference type="Pfam" id="PF07155">
    <property type="entry name" value="ECF-ribofla_trS"/>
    <property type="match status" value="1"/>
</dbReference>
<sequence length="180" mass="19239">MEQAKIQKKEQSTVLFLTVTALFIALTYLFTAFINVRLPIAANGGLIHLGNVPLFIGAVIFGKKTGMLAGGIGMGLFDLLSGWTLWAPFTLVIVGLMGYVVGRMTEKESHQNYFWYVASIAAACVIKIVGYYLAEVIIYGNLLAPAASIPGNLVQIAVAAVIVLIVIGPLNKAARKVGLK</sequence>
<name>A0AAP4BCX6_9FIRM</name>
<feature type="transmembrane region" description="Helical" evidence="3">
    <location>
        <begin position="83"/>
        <end position="101"/>
    </location>
</feature>
<comment type="caution">
    <text evidence="4">The sequence shown here is derived from an EMBL/GenBank/DDBJ whole genome shotgun (WGS) entry which is preliminary data.</text>
</comment>
<dbReference type="GO" id="GO:0016020">
    <property type="term" value="C:membrane"/>
    <property type="evidence" value="ECO:0007669"/>
    <property type="project" value="InterPro"/>
</dbReference>
<dbReference type="Proteomes" id="UP001300383">
    <property type="component" value="Unassembled WGS sequence"/>
</dbReference>
<evidence type="ECO:0000256" key="1">
    <source>
        <dbReference type="ARBA" id="ARBA00022692"/>
    </source>
</evidence>
<protein>
    <submittedName>
        <fullName evidence="4">ECF transporter S component</fullName>
    </submittedName>
</protein>
<dbReference type="PANTHER" id="PTHR37815">
    <property type="entry name" value="UPF0397 PROTEIN BC_2624-RELATED"/>
    <property type="match status" value="1"/>
</dbReference>
<accession>A0AAP4BCX6</accession>
<keyword evidence="3" id="KW-0472">Membrane</keyword>
<dbReference type="EMBL" id="JASGBQ010000037">
    <property type="protein sequence ID" value="MDI9243510.1"/>
    <property type="molecule type" value="Genomic_DNA"/>
</dbReference>
<dbReference type="RefSeq" id="WP_283231918.1">
    <property type="nucleotide sequence ID" value="NZ_JASGBQ010000037.1"/>
</dbReference>
<reference evidence="4 5" key="1">
    <citation type="submission" date="2023-05" db="EMBL/GenBank/DDBJ databases">
        <title>[ruminococcus] sp. nov., isolated from a pig farm feces dump.</title>
        <authorList>
            <person name="Chang Y.-H."/>
        </authorList>
    </citation>
    <scope>NUCLEOTIDE SEQUENCE [LARGE SCALE GENOMIC DNA]</scope>
    <source>
        <strain evidence="4 5">YH-rum2234</strain>
    </source>
</reference>
<dbReference type="Gene3D" id="1.10.1760.20">
    <property type="match status" value="1"/>
</dbReference>
<keyword evidence="1 3" id="KW-0812">Transmembrane</keyword>
<feature type="transmembrane region" description="Helical" evidence="3">
    <location>
        <begin position="153"/>
        <end position="170"/>
    </location>
</feature>
<gene>
    <name evidence="4" type="ORF">QJ036_13750</name>
</gene>
<keyword evidence="2 3" id="KW-1133">Transmembrane helix</keyword>
<dbReference type="PANTHER" id="PTHR37815:SF3">
    <property type="entry name" value="UPF0397 PROTEIN SPR0429"/>
    <property type="match status" value="1"/>
</dbReference>
<proteinExistence type="predicted"/>
<evidence type="ECO:0000313" key="4">
    <source>
        <dbReference type="EMBL" id="MDI9243510.1"/>
    </source>
</evidence>
<evidence type="ECO:0000313" key="5">
    <source>
        <dbReference type="Proteomes" id="UP001300383"/>
    </source>
</evidence>
<dbReference type="InterPro" id="IPR009825">
    <property type="entry name" value="ECF_substrate-spec-like"/>
</dbReference>
<feature type="transmembrane region" description="Helical" evidence="3">
    <location>
        <begin position="113"/>
        <end position="133"/>
    </location>
</feature>
<dbReference type="AlphaFoldDB" id="A0AAP4BCX6"/>